<accession>A0A8X6KTY6</accession>
<reference evidence="1" key="1">
    <citation type="submission" date="2020-07" db="EMBL/GenBank/DDBJ databases">
        <title>Multicomponent nature underlies the extraordinary mechanical properties of spider dragline silk.</title>
        <authorList>
            <person name="Kono N."/>
            <person name="Nakamura H."/>
            <person name="Mori M."/>
            <person name="Yoshida Y."/>
            <person name="Ohtoshi R."/>
            <person name="Malay A.D."/>
            <person name="Moran D.A.P."/>
            <person name="Tomita M."/>
            <person name="Numata K."/>
            <person name="Arakawa K."/>
        </authorList>
    </citation>
    <scope>NUCLEOTIDE SEQUENCE</scope>
</reference>
<dbReference type="AlphaFoldDB" id="A0A8X6KTY6"/>
<sequence>MGMTSRLQQPVESLQCYLLAFTSTWMVHLKIEMIDQHSDPVLLRLSRRGILPPTWSSVNLVFIELHSFHDSSVLTDAFFHVSVEYPFHSAMDLDLGFLNLS</sequence>
<proteinExistence type="predicted"/>
<feature type="non-terminal residue" evidence="1">
    <location>
        <position position="1"/>
    </location>
</feature>
<comment type="caution">
    <text evidence="1">The sequence shown here is derived from an EMBL/GenBank/DDBJ whole genome shotgun (WGS) entry which is preliminary data.</text>
</comment>
<evidence type="ECO:0000313" key="1">
    <source>
        <dbReference type="EMBL" id="GFQ84201.1"/>
    </source>
</evidence>
<organism evidence="1 2">
    <name type="scientific">Trichonephila clavata</name>
    <name type="common">Joro spider</name>
    <name type="synonym">Nephila clavata</name>
    <dbReference type="NCBI Taxonomy" id="2740835"/>
    <lineage>
        <taxon>Eukaryota</taxon>
        <taxon>Metazoa</taxon>
        <taxon>Ecdysozoa</taxon>
        <taxon>Arthropoda</taxon>
        <taxon>Chelicerata</taxon>
        <taxon>Arachnida</taxon>
        <taxon>Araneae</taxon>
        <taxon>Araneomorphae</taxon>
        <taxon>Entelegynae</taxon>
        <taxon>Araneoidea</taxon>
        <taxon>Nephilidae</taxon>
        <taxon>Trichonephila</taxon>
    </lineage>
</organism>
<name>A0A8X6KTY6_TRICU</name>
<gene>
    <name evidence="1" type="ORF">TNCT_504051</name>
</gene>
<protein>
    <submittedName>
        <fullName evidence="1">Uncharacterized protein</fullName>
    </submittedName>
</protein>
<keyword evidence="2" id="KW-1185">Reference proteome</keyword>
<dbReference type="Proteomes" id="UP000887116">
    <property type="component" value="Unassembled WGS sequence"/>
</dbReference>
<evidence type="ECO:0000313" key="2">
    <source>
        <dbReference type="Proteomes" id="UP000887116"/>
    </source>
</evidence>
<dbReference type="EMBL" id="BMAO01012821">
    <property type="protein sequence ID" value="GFQ84201.1"/>
    <property type="molecule type" value="Genomic_DNA"/>
</dbReference>